<dbReference type="Proteomes" id="UP000294847">
    <property type="component" value="Chromosome 7"/>
</dbReference>
<accession>A0A4P7NU88</accession>
<organism evidence="1 2">
    <name type="scientific">Pyricularia oryzae</name>
    <name type="common">Rice blast fungus</name>
    <name type="synonym">Magnaporthe oryzae</name>
    <dbReference type="NCBI Taxonomy" id="318829"/>
    <lineage>
        <taxon>Eukaryota</taxon>
        <taxon>Fungi</taxon>
        <taxon>Dikarya</taxon>
        <taxon>Ascomycota</taxon>
        <taxon>Pezizomycotina</taxon>
        <taxon>Sordariomycetes</taxon>
        <taxon>Sordariomycetidae</taxon>
        <taxon>Magnaporthales</taxon>
        <taxon>Pyriculariaceae</taxon>
        <taxon>Pyricularia</taxon>
    </lineage>
</organism>
<reference evidence="1 2" key="1">
    <citation type="journal article" date="2019" name="Mol. Biol. Evol.">
        <title>Blast fungal genomes show frequent chromosomal changes, gene gains and losses, and effector gene turnover.</title>
        <authorList>
            <person name="Gomez Luciano L.B."/>
            <person name="Jason Tsai I."/>
            <person name="Chuma I."/>
            <person name="Tosa Y."/>
            <person name="Chen Y.H."/>
            <person name="Li J.Y."/>
            <person name="Li M.Y."/>
            <person name="Jade Lu M.Y."/>
            <person name="Nakayashiki H."/>
            <person name="Li W.H."/>
        </authorList>
    </citation>
    <scope>NUCLEOTIDE SEQUENCE [LARGE SCALE GENOMIC DNA]</scope>
    <source>
        <strain evidence="1">MZ5-1-6</strain>
    </source>
</reference>
<dbReference type="EMBL" id="CP034210">
    <property type="protein sequence ID" value="QBZ66097.1"/>
    <property type="molecule type" value="Genomic_DNA"/>
</dbReference>
<proteinExistence type="predicted"/>
<dbReference type="AlphaFoldDB" id="A0A4P7NU88"/>
<evidence type="ECO:0000313" key="2">
    <source>
        <dbReference type="Proteomes" id="UP000294847"/>
    </source>
</evidence>
<sequence length="149" mass="15797">MFSKAYGNPATDVVELATTSRLTASPAVEVDQPISTRSLNTQVPFADSYHRGLGEPVEGILTPWSRGSFGLVFACDDTVVHNAARPTPPSILMLAMHTRRRSEVRGLGGMTAIIPNNREICPATFGNSGQSGSIAVFSTWSSSAVFTPG</sequence>
<name>A0A4P7NU88_PYROR</name>
<gene>
    <name evidence="1" type="ORF">PoMZ_13067</name>
</gene>
<protein>
    <submittedName>
        <fullName evidence="1">Uncharacterized protein</fullName>
    </submittedName>
</protein>
<evidence type="ECO:0000313" key="1">
    <source>
        <dbReference type="EMBL" id="QBZ66097.1"/>
    </source>
</evidence>